<dbReference type="GO" id="GO:0006302">
    <property type="term" value="P:double-strand break repair"/>
    <property type="evidence" value="ECO:0007669"/>
    <property type="project" value="UniProtKB-ARBA"/>
</dbReference>
<dbReference type="GO" id="GO:0070522">
    <property type="term" value="C:ERCC4-ERCC1 complex"/>
    <property type="evidence" value="ECO:0007669"/>
    <property type="project" value="TreeGrafter"/>
</dbReference>
<protein>
    <submittedName>
        <fullName evidence="8 9">DNA repair protein rad10</fullName>
    </submittedName>
</protein>
<accession>A0A075AW42</accession>
<dbReference type="Gene3D" id="3.40.50.10130">
    <property type="match status" value="1"/>
</dbReference>
<dbReference type="Proteomes" id="UP000281549">
    <property type="component" value="Unassembled WGS sequence"/>
</dbReference>
<dbReference type="CDD" id="cd22325">
    <property type="entry name" value="ERCC1_C-like"/>
    <property type="match status" value="1"/>
</dbReference>
<dbReference type="AlphaFoldDB" id="A0A075AW42"/>
<dbReference type="InterPro" id="IPR011335">
    <property type="entry name" value="Restrct_endonuc-II-like"/>
</dbReference>
<dbReference type="PANTHER" id="PTHR12749">
    <property type="entry name" value="EXCISION REPAIR CROSS-COMPLEMENTING 1 ERCC1"/>
    <property type="match status" value="1"/>
</dbReference>
<dbReference type="HOGENOM" id="CLU_041616_3_3_1"/>
<keyword evidence="10" id="KW-1185">Reference proteome</keyword>
<dbReference type="Pfam" id="PF03834">
    <property type="entry name" value="Rad10"/>
    <property type="match status" value="1"/>
</dbReference>
<evidence type="ECO:0000313" key="9">
    <source>
        <dbReference type="EMBL" id="RKP20886.1"/>
    </source>
</evidence>
<dbReference type="FunFam" id="3.40.50.10130:FF:000001">
    <property type="entry name" value="DNA excision repair protein ERCC-1"/>
    <property type="match status" value="1"/>
</dbReference>
<sequence>MSSILVNPNQKGNGLLKFIRNVPWEYFDDEAKHPPADYILGDTTGAVFLSLQFHRLYPEYIFDRMKALLRHFKCKILLCLVDVKDHERSMKQITKSCLLYGFTLVCAWSNEEAGRYMETFKAYEKKSADMIKPKSEPDFISQLTELLTTIKSVNKTDSLAGIMNADINELAMCSGIGQRKHLICLGVNICGTNFSRHKCKVRFQQWFIKNDVYDIQFMSLNLCY</sequence>
<reference evidence="9" key="3">
    <citation type="submission" date="2018-08" db="EMBL/GenBank/DDBJ databases">
        <title>Leveraging single-cell genomics to expand the Fungal Tree of Life.</title>
        <authorList>
            <consortium name="DOE Joint Genome Institute"/>
            <person name="Ahrendt S.R."/>
            <person name="Quandt C.A."/>
            <person name="Ciobanu D."/>
            <person name="Clum A."/>
            <person name="Salamov A."/>
            <person name="Andreopoulos B."/>
            <person name="Cheng J.-F."/>
            <person name="Woyke T."/>
            <person name="Pelin A."/>
            <person name="Henrissat B."/>
            <person name="Reynolds N."/>
            <person name="Benny G.L."/>
            <person name="Smith M.E."/>
            <person name="James T.Y."/>
            <person name="Grigoriev I.V."/>
        </authorList>
    </citation>
    <scope>NUCLEOTIDE SEQUENCE</scope>
    <source>
        <strain evidence="9">CSF55</strain>
    </source>
</reference>
<evidence type="ECO:0000259" key="7">
    <source>
        <dbReference type="Pfam" id="PF03834"/>
    </source>
</evidence>
<gene>
    <name evidence="8" type="ORF">O9G_002048</name>
    <name evidence="9" type="ORF">ROZALSC1DRAFT_27675</name>
</gene>
<dbReference type="GO" id="GO:0006312">
    <property type="term" value="P:mitotic recombination"/>
    <property type="evidence" value="ECO:0007669"/>
    <property type="project" value="TreeGrafter"/>
</dbReference>
<dbReference type="InterPro" id="IPR004579">
    <property type="entry name" value="ERCC1/RAD10/SWI10"/>
</dbReference>
<dbReference type="PANTHER" id="PTHR12749:SF0">
    <property type="entry name" value="DNA EXCISION REPAIR PROTEIN ERCC-1"/>
    <property type="match status" value="1"/>
</dbReference>
<evidence type="ECO:0000313" key="11">
    <source>
        <dbReference type="Proteomes" id="UP000281549"/>
    </source>
</evidence>
<dbReference type="SUPFAM" id="SSF52980">
    <property type="entry name" value="Restriction endonuclease-like"/>
    <property type="match status" value="1"/>
</dbReference>
<evidence type="ECO:0000313" key="8">
    <source>
        <dbReference type="EMBL" id="EPZ34475.1"/>
    </source>
</evidence>
<name>A0A075AW42_ROZAC</name>
<dbReference type="EMBL" id="KE560949">
    <property type="protein sequence ID" value="EPZ34475.1"/>
    <property type="molecule type" value="Genomic_DNA"/>
</dbReference>
<comment type="subcellular location">
    <subcellularLocation>
        <location evidence="1">Nucleus</location>
    </subcellularLocation>
</comment>
<dbReference type="Gene3D" id="1.10.150.20">
    <property type="entry name" value="5' to 3' exonuclease, C-terminal subdomain"/>
    <property type="match status" value="1"/>
</dbReference>
<organism evidence="8 10">
    <name type="scientific">Rozella allomycis (strain CSF55)</name>
    <dbReference type="NCBI Taxonomy" id="988480"/>
    <lineage>
        <taxon>Eukaryota</taxon>
        <taxon>Fungi</taxon>
        <taxon>Fungi incertae sedis</taxon>
        <taxon>Cryptomycota</taxon>
        <taxon>Cryptomycota incertae sedis</taxon>
        <taxon>Rozella</taxon>
    </lineage>
</organism>
<evidence type="ECO:0000313" key="10">
    <source>
        <dbReference type="Proteomes" id="UP000030755"/>
    </source>
</evidence>
<dbReference type="EMBL" id="ML005011">
    <property type="protein sequence ID" value="RKP20886.1"/>
    <property type="molecule type" value="Genomic_DNA"/>
</dbReference>
<reference evidence="11" key="2">
    <citation type="journal article" date="2018" name="Nat. Microbiol.">
        <title>Leveraging single-cell genomics to expand the fungal tree of life.</title>
        <authorList>
            <person name="Ahrendt S.R."/>
            <person name="Quandt C.A."/>
            <person name="Ciobanu D."/>
            <person name="Clum A."/>
            <person name="Salamov A."/>
            <person name="Andreopoulos B."/>
            <person name="Cheng J.F."/>
            <person name="Woyke T."/>
            <person name="Pelin A."/>
            <person name="Henrissat B."/>
            <person name="Reynolds N.K."/>
            <person name="Benny G.L."/>
            <person name="Smith M.E."/>
            <person name="James T.Y."/>
            <person name="Grigoriev I.V."/>
        </authorList>
    </citation>
    <scope>NUCLEOTIDE SEQUENCE [LARGE SCALE GENOMIC DNA]</scope>
    <source>
        <strain evidence="11">CSF55</strain>
    </source>
</reference>
<dbReference type="NCBIfam" id="TIGR00597">
    <property type="entry name" value="rad10"/>
    <property type="match status" value="1"/>
</dbReference>
<evidence type="ECO:0000256" key="1">
    <source>
        <dbReference type="ARBA" id="ARBA00004123"/>
    </source>
</evidence>
<dbReference type="GO" id="GO:0000110">
    <property type="term" value="C:nucleotide-excision repair factor 1 complex"/>
    <property type="evidence" value="ECO:0007669"/>
    <property type="project" value="TreeGrafter"/>
</dbReference>
<dbReference type="GO" id="GO:0003684">
    <property type="term" value="F:damaged DNA binding"/>
    <property type="evidence" value="ECO:0007669"/>
    <property type="project" value="InterPro"/>
</dbReference>
<dbReference type="GO" id="GO:0003697">
    <property type="term" value="F:single-stranded DNA binding"/>
    <property type="evidence" value="ECO:0007669"/>
    <property type="project" value="TreeGrafter"/>
</dbReference>
<dbReference type="STRING" id="988480.A0A075AW42"/>
<evidence type="ECO:0000256" key="5">
    <source>
        <dbReference type="ARBA" id="ARBA00023204"/>
    </source>
</evidence>
<evidence type="ECO:0000256" key="4">
    <source>
        <dbReference type="ARBA" id="ARBA00023125"/>
    </source>
</evidence>
<reference evidence="8 10" key="1">
    <citation type="journal article" date="2013" name="Curr. Biol.">
        <title>Shared signatures of parasitism and phylogenomics unite Cryptomycota and microsporidia.</title>
        <authorList>
            <person name="James T.Y."/>
            <person name="Pelin A."/>
            <person name="Bonen L."/>
            <person name="Ahrendt S."/>
            <person name="Sain D."/>
            <person name="Corradi N."/>
            <person name="Stajich J.E."/>
        </authorList>
    </citation>
    <scope>NUCLEOTIDE SEQUENCE [LARGE SCALE GENOMIC DNA]</scope>
    <source>
        <strain evidence="8 10">CSF55</strain>
        <strain evidence="8 10">CSF55</strain>
    </source>
</reference>
<feature type="domain" description="ERCC1-like central" evidence="7">
    <location>
        <begin position="3"/>
        <end position="121"/>
    </location>
</feature>
<evidence type="ECO:0000256" key="6">
    <source>
        <dbReference type="ARBA" id="ARBA00023242"/>
    </source>
</evidence>
<keyword evidence="3" id="KW-0227">DNA damage</keyword>
<dbReference type="InterPro" id="IPR047260">
    <property type="entry name" value="ERCC1-like_central_dom"/>
</dbReference>
<evidence type="ECO:0000256" key="3">
    <source>
        <dbReference type="ARBA" id="ARBA00022763"/>
    </source>
</evidence>
<evidence type="ECO:0000256" key="2">
    <source>
        <dbReference type="ARBA" id="ARBA00008283"/>
    </source>
</evidence>
<keyword evidence="6" id="KW-0539">Nucleus</keyword>
<keyword evidence="4" id="KW-0238">DNA-binding</keyword>
<dbReference type="OrthoDB" id="10262814at2759"/>
<dbReference type="Proteomes" id="UP000030755">
    <property type="component" value="Unassembled WGS sequence"/>
</dbReference>
<keyword evidence="5" id="KW-0234">DNA repair</keyword>
<proteinExistence type="inferred from homology"/>
<comment type="similarity">
    <text evidence="2">Belongs to the ERCC1/RAD10/SWI10 family.</text>
</comment>
<dbReference type="GO" id="GO:0070914">
    <property type="term" value="P:UV-damage excision repair"/>
    <property type="evidence" value="ECO:0007669"/>
    <property type="project" value="TreeGrafter"/>
</dbReference>
<dbReference type="OMA" id="XRGNPVL"/>